<dbReference type="Pfam" id="PF00549">
    <property type="entry name" value="Ligase_CoA"/>
    <property type="match status" value="1"/>
</dbReference>
<dbReference type="GO" id="GO:0009361">
    <property type="term" value="C:succinate-CoA ligase complex (ADP-forming)"/>
    <property type="evidence" value="ECO:0007669"/>
    <property type="project" value="TreeGrafter"/>
</dbReference>
<dbReference type="Gene3D" id="3.40.50.720">
    <property type="entry name" value="NAD(P)-binding Rossmann-like Domain"/>
    <property type="match status" value="1"/>
</dbReference>
<dbReference type="PROSITE" id="PS00399">
    <property type="entry name" value="SUCCINYL_COA_LIG_2"/>
    <property type="match status" value="1"/>
</dbReference>
<evidence type="ECO:0000256" key="1">
    <source>
        <dbReference type="ARBA" id="ARBA00022598"/>
    </source>
</evidence>
<dbReference type="InterPro" id="IPR036291">
    <property type="entry name" value="NAD(P)-bd_dom_sf"/>
</dbReference>
<keyword evidence="2" id="KW-0547">Nucleotide-binding</keyword>
<dbReference type="GO" id="GO:0000166">
    <property type="term" value="F:nucleotide binding"/>
    <property type="evidence" value="ECO:0007669"/>
    <property type="project" value="UniProtKB-KW"/>
</dbReference>
<comment type="caution">
    <text evidence="5">The sequence shown here is derived from an EMBL/GenBank/DDBJ whole genome shotgun (WGS) entry which is preliminary data.</text>
</comment>
<dbReference type="GO" id="GO:0006099">
    <property type="term" value="P:tricarboxylic acid cycle"/>
    <property type="evidence" value="ECO:0007669"/>
    <property type="project" value="TreeGrafter"/>
</dbReference>
<dbReference type="Proteomes" id="UP000315400">
    <property type="component" value="Unassembled WGS sequence"/>
</dbReference>
<feature type="active site" description="Tele-phosphohistidine intermediate" evidence="3">
    <location>
        <position position="246"/>
    </location>
</feature>
<keyword evidence="1 5" id="KW-0436">Ligase</keyword>
<organism evidence="5 6">
    <name type="scientific">Spiribacter salinus</name>
    <dbReference type="NCBI Taxonomy" id="1335746"/>
    <lineage>
        <taxon>Bacteria</taxon>
        <taxon>Pseudomonadati</taxon>
        <taxon>Pseudomonadota</taxon>
        <taxon>Gammaproteobacteria</taxon>
        <taxon>Chromatiales</taxon>
        <taxon>Ectothiorhodospiraceae</taxon>
        <taxon>Spiribacter</taxon>
    </lineage>
</organism>
<evidence type="ECO:0000259" key="4">
    <source>
        <dbReference type="SMART" id="SM00881"/>
    </source>
</evidence>
<dbReference type="InterPro" id="IPR016102">
    <property type="entry name" value="Succinyl-CoA_synth-like"/>
</dbReference>
<dbReference type="InterPro" id="IPR005810">
    <property type="entry name" value="CoA_lig_alpha"/>
</dbReference>
<evidence type="ECO:0000313" key="6">
    <source>
        <dbReference type="Proteomes" id="UP000315400"/>
    </source>
</evidence>
<dbReference type="GO" id="GO:0004775">
    <property type="term" value="F:succinate-CoA ligase (ADP-forming) activity"/>
    <property type="evidence" value="ECO:0007669"/>
    <property type="project" value="TreeGrafter"/>
</dbReference>
<evidence type="ECO:0000256" key="2">
    <source>
        <dbReference type="ARBA" id="ARBA00022741"/>
    </source>
</evidence>
<dbReference type="PANTHER" id="PTHR11117:SF2">
    <property type="entry name" value="SUCCINATE--COA LIGASE [ADP_GDP-FORMING] SUBUNIT ALPHA, MITOCHONDRIAL"/>
    <property type="match status" value="1"/>
</dbReference>
<accession>A0A540VVM3</accession>
<dbReference type="SMART" id="SM00881">
    <property type="entry name" value="CoA_binding"/>
    <property type="match status" value="1"/>
</dbReference>
<dbReference type="InterPro" id="IPR005811">
    <property type="entry name" value="SUCC_ACL_C"/>
</dbReference>
<dbReference type="SUPFAM" id="SSF52210">
    <property type="entry name" value="Succinyl-CoA synthetase domains"/>
    <property type="match status" value="1"/>
</dbReference>
<evidence type="ECO:0000313" key="5">
    <source>
        <dbReference type="EMBL" id="TQF00194.1"/>
    </source>
</evidence>
<sequence length="297" mass="30370">MAILVTCKTRIVIQGMTGHTGRNLTTRLVAERSPVVCGVSPGRGGQQVEGLPVLDSCYQAVREHGVDASFISVPAALARDAALEAIDAGIRTIVVYAEGVPVHDALEIQAHARLRGARLLGPNAAGCISPGEANLSDLGAAWLSSGSVGIVSKSGTLTYEVIEGLKHEGLGQSSVVCLGGDPVVGMKHADVLQLFEADPDTHVVVLIGEIGGRSELDAAAIVNSMKKPVVAYIAGRHAPSGKRMGHAGALMGSSHENALGKQAALSEAGAVVVESLVQVAGAVGEHLPGNDEIKASR</sequence>
<dbReference type="GO" id="GO:0004776">
    <property type="term" value="F:succinate-CoA ligase (GDP-forming) activity"/>
    <property type="evidence" value="ECO:0007669"/>
    <property type="project" value="TreeGrafter"/>
</dbReference>
<protein>
    <submittedName>
        <fullName evidence="5">Succinate--CoA ligase subunit alpha</fullName>
    </submittedName>
</protein>
<dbReference type="Gene3D" id="3.40.50.261">
    <property type="entry name" value="Succinyl-CoA synthetase domains"/>
    <property type="match status" value="1"/>
</dbReference>
<name>A0A540VVM3_9GAMM</name>
<proteinExistence type="predicted"/>
<feature type="domain" description="CoA-binding" evidence="4">
    <location>
        <begin position="4"/>
        <end position="100"/>
    </location>
</feature>
<dbReference type="InterPro" id="IPR017440">
    <property type="entry name" value="Cit_synth/succinyl-CoA_lig_AS"/>
</dbReference>
<dbReference type="PRINTS" id="PR01798">
    <property type="entry name" value="SCOASYNTHASE"/>
</dbReference>
<dbReference type="PIRSF" id="PIRSF001553">
    <property type="entry name" value="SucCS_alpha"/>
    <property type="match status" value="1"/>
</dbReference>
<dbReference type="PANTHER" id="PTHR11117">
    <property type="entry name" value="SUCCINYL-COA LIGASE SUBUNIT ALPHA"/>
    <property type="match status" value="1"/>
</dbReference>
<evidence type="ECO:0000256" key="3">
    <source>
        <dbReference type="PIRSR" id="PIRSR001553-1"/>
    </source>
</evidence>
<dbReference type="SUPFAM" id="SSF51735">
    <property type="entry name" value="NAD(P)-binding Rossmann-fold domains"/>
    <property type="match status" value="1"/>
</dbReference>
<dbReference type="Pfam" id="PF02629">
    <property type="entry name" value="CoA_binding"/>
    <property type="match status" value="1"/>
</dbReference>
<dbReference type="EMBL" id="VIFK01000020">
    <property type="protein sequence ID" value="TQF00194.1"/>
    <property type="molecule type" value="Genomic_DNA"/>
</dbReference>
<reference evidence="5 6" key="1">
    <citation type="submission" date="2019-06" db="EMBL/GenBank/DDBJ databases">
        <title>Metagenome assembled Genome of Spiribacter salinus SL48-SHIP from the microbial mat of Salt Lake 48 (Novosibirsk region, Russia).</title>
        <authorList>
            <person name="Shipova A."/>
            <person name="Rozanov A.S."/>
            <person name="Bryanskaya A.V."/>
            <person name="Peltek S.E."/>
        </authorList>
    </citation>
    <scope>NUCLEOTIDE SEQUENCE [LARGE SCALE GENOMIC DNA]</scope>
    <source>
        <strain evidence="5">SL48-SHIP-2</strain>
    </source>
</reference>
<gene>
    <name evidence="5" type="ORF">FKY71_04605</name>
</gene>
<dbReference type="AlphaFoldDB" id="A0A540VVM3"/>
<dbReference type="InterPro" id="IPR003781">
    <property type="entry name" value="CoA-bd"/>
</dbReference>